<evidence type="ECO:0000313" key="12">
    <source>
        <dbReference type="Proteomes" id="UP001595871"/>
    </source>
</evidence>
<dbReference type="InterPro" id="IPR016039">
    <property type="entry name" value="Thiolase-like"/>
</dbReference>
<protein>
    <submittedName>
        <fullName evidence="11">Type I polyketide synthase</fullName>
    </submittedName>
</protein>
<evidence type="ECO:0000256" key="5">
    <source>
        <dbReference type="ARBA" id="ARBA00023194"/>
    </source>
</evidence>
<dbReference type="RefSeq" id="WP_381581233.1">
    <property type="nucleotide sequence ID" value="NZ_JBHSCF010000029.1"/>
</dbReference>
<dbReference type="InterPro" id="IPR018201">
    <property type="entry name" value="Ketoacyl_synth_AS"/>
</dbReference>
<dbReference type="SUPFAM" id="SSF52151">
    <property type="entry name" value="FabD/lysophospholipase-like"/>
    <property type="match status" value="1"/>
</dbReference>
<keyword evidence="4" id="KW-0808">Transferase</keyword>
<keyword evidence="12" id="KW-1185">Reference proteome</keyword>
<dbReference type="PROSITE" id="PS52004">
    <property type="entry name" value="KS3_2"/>
    <property type="match status" value="1"/>
</dbReference>
<dbReference type="SMART" id="SM00822">
    <property type="entry name" value="PKS_KR"/>
    <property type="match status" value="1"/>
</dbReference>
<dbReference type="InterPro" id="IPR014031">
    <property type="entry name" value="Ketoacyl_synth_C"/>
</dbReference>
<dbReference type="Pfam" id="PF02801">
    <property type="entry name" value="Ketoacyl-synt_C"/>
    <property type="match status" value="1"/>
</dbReference>
<name>A0ABV8N3F4_9ACTN</name>
<dbReference type="InterPro" id="IPR009081">
    <property type="entry name" value="PP-bd_ACP"/>
</dbReference>
<dbReference type="InterPro" id="IPR020806">
    <property type="entry name" value="PKS_PP-bd"/>
</dbReference>
<dbReference type="Gene3D" id="3.40.50.720">
    <property type="entry name" value="NAD(P)-binding Rossmann-like Domain"/>
    <property type="match status" value="1"/>
</dbReference>
<keyword evidence="2" id="KW-0596">Phosphopantetheine</keyword>
<dbReference type="SMART" id="SM00827">
    <property type="entry name" value="PKS_AT"/>
    <property type="match status" value="1"/>
</dbReference>
<dbReference type="Pfam" id="PF00550">
    <property type="entry name" value="PP-binding"/>
    <property type="match status" value="1"/>
</dbReference>
<evidence type="ECO:0000259" key="10">
    <source>
        <dbReference type="PROSITE" id="PS52004"/>
    </source>
</evidence>
<evidence type="ECO:0000259" key="9">
    <source>
        <dbReference type="PROSITE" id="PS50075"/>
    </source>
</evidence>
<evidence type="ECO:0000256" key="1">
    <source>
        <dbReference type="ARBA" id="ARBA00001957"/>
    </source>
</evidence>
<evidence type="ECO:0000256" key="2">
    <source>
        <dbReference type="ARBA" id="ARBA00022450"/>
    </source>
</evidence>
<dbReference type="Gene3D" id="3.40.47.10">
    <property type="match status" value="1"/>
</dbReference>
<dbReference type="Gene3D" id="3.40.366.10">
    <property type="entry name" value="Malonyl-Coenzyme A Acyl Carrier Protein, domain 2"/>
    <property type="match status" value="1"/>
</dbReference>
<keyword evidence="7" id="KW-0012">Acyltransferase</keyword>
<comment type="caution">
    <text evidence="11">The sequence shown here is derived from an EMBL/GenBank/DDBJ whole genome shotgun (WGS) entry which is preliminary data.</text>
</comment>
<dbReference type="InterPro" id="IPR032821">
    <property type="entry name" value="PKS_assoc"/>
</dbReference>
<dbReference type="Pfam" id="PF00698">
    <property type="entry name" value="Acyl_transf_1"/>
    <property type="match status" value="1"/>
</dbReference>
<evidence type="ECO:0000256" key="8">
    <source>
        <dbReference type="SAM" id="Coils"/>
    </source>
</evidence>
<dbReference type="SUPFAM" id="SSF55048">
    <property type="entry name" value="Probable ACP-binding domain of malonyl-CoA ACP transacylase"/>
    <property type="match status" value="1"/>
</dbReference>
<dbReference type="InterPro" id="IPR013968">
    <property type="entry name" value="PKS_KR"/>
</dbReference>
<dbReference type="PANTHER" id="PTHR43775:SF51">
    <property type="entry name" value="INACTIVE PHENOLPHTHIOCEROL SYNTHESIS POLYKETIDE SYNTHASE TYPE I PKS1-RELATED"/>
    <property type="match status" value="1"/>
</dbReference>
<dbReference type="InterPro" id="IPR041618">
    <property type="entry name" value="PKS_DE"/>
</dbReference>
<keyword evidence="6" id="KW-0511">Multifunctional enzyme</keyword>
<dbReference type="SUPFAM" id="SSF51735">
    <property type="entry name" value="NAD(P)-binding Rossmann-fold domains"/>
    <property type="match status" value="2"/>
</dbReference>
<dbReference type="Pfam" id="PF00109">
    <property type="entry name" value="ketoacyl-synt"/>
    <property type="match status" value="1"/>
</dbReference>
<dbReference type="Pfam" id="PF08990">
    <property type="entry name" value="Docking"/>
    <property type="match status" value="1"/>
</dbReference>
<proteinExistence type="predicted"/>
<dbReference type="Pfam" id="PF18369">
    <property type="entry name" value="PKS_DE"/>
    <property type="match status" value="1"/>
</dbReference>
<dbReference type="InterPro" id="IPR036299">
    <property type="entry name" value="Polyketide_synth_docking_sf"/>
</dbReference>
<dbReference type="InterPro" id="IPR020841">
    <property type="entry name" value="PKS_Beta-ketoAc_synthase_dom"/>
</dbReference>
<evidence type="ECO:0000313" key="11">
    <source>
        <dbReference type="EMBL" id="MFC4187827.1"/>
    </source>
</evidence>
<evidence type="ECO:0000256" key="3">
    <source>
        <dbReference type="ARBA" id="ARBA00022553"/>
    </source>
</evidence>
<dbReference type="EMBL" id="JBHSCF010000029">
    <property type="protein sequence ID" value="MFC4187827.1"/>
    <property type="molecule type" value="Genomic_DNA"/>
</dbReference>
<reference evidence="12" key="1">
    <citation type="journal article" date="2019" name="Int. J. Syst. Evol. Microbiol.">
        <title>The Global Catalogue of Microorganisms (GCM) 10K type strain sequencing project: providing services to taxonomists for standard genome sequencing and annotation.</title>
        <authorList>
            <consortium name="The Broad Institute Genomics Platform"/>
            <consortium name="The Broad Institute Genome Sequencing Center for Infectious Disease"/>
            <person name="Wu L."/>
            <person name="Ma J."/>
        </authorList>
    </citation>
    <scope>NUCLEOTIDE SEQUENCE [LARGE SCALE GENOMIC DNA]</scope>
    <source>
        <strain evidence="12">CCM 3243</strain>
    </source>
</reference>
<dbReference type="InterPro" id="IPR057326">
    <property type="entry name" value="KR_dom"/>
</dbReference>
<feature type="domain" description="Carrier" evidence="9">
    <location>
        <begin position="1432"/>
        <end position="1507"/>
    </location>
</feature>
<dbReference type="Gene3D" id="1.10.1200.10">
    <property type="entry name" value="ACP-like"/>
    <property type="match status" value="1"/>
</dbReference>
<dbReference type="InterPro" id="IPR050091">
    <property type="entry name" value="PKS_NRPS_Biosynth_Enz"/>
</dbReference>
<feature type="domain" description="Ketosynthase family 3 (KS3)" evidence="10">
    <location>
        <begin position="37"/>
        <end position="449"/>
    </location>
</feature>
<feature type="coiled-coil region" evidence="8">
    <location>
        <begin position="8"/>
        <end position="35"/>
    </location>
</feature>
<dbReference type="NCBIfam" id="NF045894">
    <property type="entry name" value="PKS_plus_SDR"/>
    <property type="match status" value="1"/>
</dbReference>
<dbReference type="InterPro" id="IPR016035">
    <property type="entry name" value="Acyl_Trfase/lysoPLipase"/>
</dbReference>
<dbReference type="SUPFAM" id="SSF53901">
    <property type="entry name" value="Thiolase-like"/>
    <property type="match status" value="1"/>
</dbReference>
<dbReference type="Proteomes" id="UP001595871">
    <property type="component" value="Unassembled WGS sequence"/>
</dbReference>
<dbReference type="InterPro" id="IPR036291">
    <property type="entry name" value="NAD(P)-bd_dom_sf"/>
</dbReference>
<dbReference type="InterPro" id="IPR014030">
    <property type="entry name" value="Ketoacyl_synth_N"/>
</dbReference>
<comment type="cofactor">
    <cofactor evidence="1">
        <name>pantetheine 4'-phosphate</name>
        <dbReference type="ChEBI" id="CHEBI:47942"/>
    </cofactor>
</comment>
<keyword evidence="3" id="KW-0597">Phosphoprotein</keyword>
<dbReference type="SMART" id="SM00823">
    <property type="entry name" value="PKS_PP"/>
    <property type="match status" value="1"/>
</dbReference>
<evidence type="ECO:0000256" key="6">
    <source>
        <dbReference type="ARBA" id="ARBA00023268"/>
    </source>
</evidence>
<accession>A0ABV8N3F4</accession>
<dbReference type="SMART" id="SM00825">
    <property type="entry name" value="PKS_KS"/>
    <property type="match status" value="1"/>
</dbReference>
<keyword evidence="5" id="KW-0045">Antibiotic biosynthesis</keyword>
<dbReference type="CDD" id="cd08952">
    <property type="entry name" value="KR_1_SDR_x"/>
    <property type="match status" value="1"/>
</dbReference>
<dbReference type="Pfam" id="PF08659">
    <property type="entry name" value="KR"/>
    <property type="match status" value="1"/>
</dbReference>
<dbReference type="InterPro" id="IPR001227">
    <property type="entry name" value="Ac_transferase_dom_sf"/>
</dbReference>
<dbReference type="PROSITE" id="PS00012">
    <property type="entry name" value="PHOSPHOPANTETHEINE"/>
    <property type="match status" value="1"/>
</dbReference>
<keyword evidence="8" id="KW-0175">Coiled coil</keyword>
<gene>
    <name evidence="11" type="ORF">ACFO3R_15810</name>
</gene>
<organism evidence="11 12">
    <name type="scientific">Streptomyces flavovirens</name>
    <dbReference type="NCBI Taxonomy" id="52258"/>
    <lineage>
        <taxon>Bacteria</taxon>
        <taxon>Bacillati</taxon>
        <taxon>Actinomycetota</taxon>
        <taxon>Actinomycetes</taxon>
        <taxon>Kitasatosporales</taxon>
        <taxon>Streptomycetaceae</taxon>
        <taxon>Streptomyces</taxon>
    </lineage>
</organism>
<dbReference type="InterPro" id="IPR006162">
    <property type="entry name" value="Ppantetheine_attach_site"/>
</dbReference>
<dbReference type="PROSITE" id="PS50075">
    <property type="entry name" value="CARRIER"/>
    <property type="match status" value="1"/>
</dbReference>
<dbReference type="PANTHER" id="PTHR43775">
    <property type="entry name" value="FATTY ACID SYNTHASE"/>
    <property type="match status" value="1"/>
</dbReference>
<evidence type="ECO:0000256" key="7">
    <source>
        <dbReference type="ARBA" id="ARBA00023315"/>
    </source>
</evidence>
<dbReference type="InterPro" id="IPR016036">
    <property type="entry name" value="Malonyl_transacylase_ACP-bd"/>
</dbReference>
<dbReference type="InterPro" id="IPR014043">
    <property type="entry name" value="Acyl_transferase_dom"/>
</dbReference>
<evidence type="ECO:0000256" key="4">
    <source>
        <dbReference type="ARBA" id="ARBA00022679"/>
    </source>
</evidence>
<sequence>MMEDPATADKLRDYLKRATTELERSRRRVRELEEQDHEPIAVIGMGCRYPGGIRTPEDLWRVVDEGVDVVSDFPTDRGWDVDALYDPEPGAPGKTYVRHGGFLYDAAECDPAFFGISPKDAPGTDPQQRMLLEVTWEAFERAGIDPAAVKGTPTGVFVGLMHHDYLGGTISGSIVSGRIAYTLGLEGPAVTMDTACSSSLVALHSAVQSLRRGECSLALAGGAAVMASPEMFVEFSERRALSPDGRCHSFSDDAAGAAWAEGAGMLLVERLSDARRNGHKVLAVVRGSAVNQDGASNGLTAPSGPAQVRVIQQALADAQLAPHHIDAVEAHGTGTTLGDPIEAQAVIAAYGQDRPEGRPLWLGSIKSNMGHAQAAAGVGAVIKMVMAMRHGTLPRTLHVGTPTTAVDWSAGDVELLTEPRPWGGDGRPRRAGISSFGISGTNAHTIVEEAPPVETDASTPHRAELPVVPWLLSGKGADAVQRQAEGLLSAAGDLDPYDVGHSLATTRSLFTHRAAVTGRDRDELLAALREVADGTRTPVVAPEPGRLAVLFSGQGSQRPGMGRTLHAAFPVFAAAFDEICAAFDTHLDRPLRDVMFDEVADGADAPLHRTVYTQAALFTFECALYRLLEHWGVRPDLLAGHSIGEIVAAHVAGVLDLADAVTLVAARGRLMQDLPAGGAMVSLRATEADVTALLTDGVDIAAVNGARSVVVSGDEEAVLAVAAQAEKSTRLKVSHAFHSHRMDPMLEPFREVLAGLTFHEPTLPVVSNVTGRIADDLAGADYWVRHVREAVRFHDGVGTLAAEGATRFLEIGPDSVLSTMAQDVVPDAIGTQRRDRPEDEALVDALCRLHLTGTGPDWRTVFAGGRTVDLPTYPFRRDRHWEDAPILQAERQAGAGSGGDAGDPFWDLVREQDVSAVAATLGLDDERSVAAVVPALATWHGRRRAHAAADGLRYRVTWEPLAPSATPARGGSWLAVVPESTADDPWTRAVIEGLRSHGLDIDTLTVPDTADRAALAAALTDRAPADGILHLPAPATPPDALAALVQALGDAGADAPLWCATRDAVAHGAGATVTGFAQAALWGLGRVAALEHPDRWGGLLDLPAEAGPRTVARLAALLGDAGGEDQIVIRESGAYGRRLEHAPARAGAPWQPSGTVLVTGATGAVGAAVARRLADEGADHLLLVSRRGPDAPGAADLVSELTATGTGVTLAACDVGDRSAVAGLLDSVPAKHPLTAVVHLAGALDDGVLDALDADRFARVLGPKADAARHLHELTTGSDLSAFVLFSSLTATVGGAGQANYAAANAYLDALAEHRRAAGLPATSVAWGPWGGDGMAAHDTVRASARAMGMSLLDPDTALTALRRALDGGDTTVTVADVDWSVFAPAFTATRPSPLLSALPEARRTPSGPDGANAADGFAEKLAQLTGGERERALLDLVCGQAATVLGYSDAGAVEAASAFRDLGFDSLTSVDLRNRISGAAGVPLPATLIFDYATPAALAKYLGTELAGADTSVDAVVAELERVAARLGDLTAEDLEQSRVTTRLQTLLNDLDKTLGQDTAAVTGRLEEASADDVFAFIDNELGSA</sequence>
<dbReference type="SMART" id="SM01294">
    <property type="entry name" value="PKS_PP_betabranch"/>
    <property type="match status" value="1"/>
</dbReference>
<dbReference type="SUPFAM" id="SSF47336">
    <property type="entry name" value="ACP-like"/>
    <property type="match status" value="1"/>
</dbReference>
<dbReference type="InterPro" id="IPR015083">
    <property type="entry name" value="NorB/c/GfsB-D-like_docking"/>
</dbReference>
<dbReference type="Pfam" id="PF16197">
    <property type="entry name" value="KAsynt_C_assoc"/>
    <property type="match status" value="1"/>
</dbReference>
<dbReference type="SUPFAM" id="SSF101173">
    <property type="entry name" value="Docking domain B of the erythromycin polyketide synthase (DEBS)"/>
    <property type="match status" value="1"/>
</dbReference>
<dbReference type="PROSITE" id="PS00606">
    <property type="entry name" value="KS3_1"/>
    <property type="match status" value="1"/>
</dbReference>
<dbReference type="Gene3D" id="3.30.70.3290">
    <property type="match status" value="1"/>
</dbReference>
<dbReference type="CDD" id="cd00833">
    <property type="entry name" value="PKS"/>
    <property type="match status" value="1"/>
</dbReference>
<dbReference type="InterPro" id="IPR036736">
    <property type="entry name" value="ACP-like_sf"/>
</dbReference>